<dbReference type="InterPro" id="IPR000219">
    <property type="entry name" value="DH_dom"/>
</dbReference>
<keyword evidence="4" id="KW-1185">Reference proteome</keyword>
<dbReference type="Pfam" id="PF00621">
    <property type="entry name" value="RhoGEF"/>
    <property type="match status" value="1"/>
</dbReference>
<evidence type="ECO:0000313" key="3">
    <source>
        <dbReference type="EMBL" id="CAL8074942.1"/>
    </source>
</evidence>
<dbReference type="InterPro" id="IPR035899">
    <property type="entry name" value="DBL_dom_sf"/>
</dbReference>
<reference evidence="3 4" key="1">
    <citation type="submission" date="2024-08" db="EMBL/GenBank/DDBJ databases">
        <authorList>
            <person name="Cucini C."/>
            <person name="Frati F."/>
        </authorList>
    </citation>
    <scope>NUCLEOTIDE SEQUENCE [LARGE SCALE GENOMIC DNA]</scope>
</reference>
<gene>
    <name evidence="3" type="ORF">ODALV1_LOCUS3040</name>
</gene>
<dbReference type="Gene3D" id="1.20.900.10">
    <property type="entry name" value="Dbl homology (DH) domain"/>
    <property type="match status" value="1"/>
</dbReference>
<dbReference type="InterPro" id="IPR011993">
    <property type="entry name" value="PH-like_dom_sf"/>
</dbReference>
<evidence type="ECO:0000256" key="1">
    <source>
        <dbReference type="SAM" id="MobiDB-lite"/>
    </source>
</evidence>
<comment type="caution">
    <text evidence="3">The sequence shown here is derived from an EMBL/GenBank/DDBJ whole genome shotgun (WGS) entry which is preliminary data.</text>
</comment>
<organism evidence="3 4">
    <name type="scientific">Orchesella dallaii</name>
    <dbReference type="NCBI Taxonomy" id="48710"/>
    <lineage>
        <taxon>Eukaryota</taxon>
        <taxon>Metazoa</taxon>
        <taxon>Ecdysozoa</taxon>
        <taxon>Arthropoda</taxon>
        <taxon>Hexapoda</taxon>
        <taxon>Collembola</taxon>
        <taxon>Entomobryomorpha</taxon>
        <taxon>Entomobryoidea</taxon>
        <taxon>Orchesellidae</taxon>
        <taxon>Orchesellinae</taxon>
        <taxon>Orchesella</taxon>
    </lineage>
</organism>
<dbReference type="Gene3D" id="2.30.29.30">
    <property type="entry name" value="Pleckstrin-homology domain (PH domain)/Phosphotyrosine-binding domain (PTB)"/>
    <property type="match status" value="1"/>
</dbReference>
<dbReference type="EMBL" id="CAXLJM020000007">
    <property type="protein sequence ID" value="CAL8074942.1"/>
    <property type="molecule type" value="Genomic_DNA"/>
</dbReference>
<proteinExistence type="predicted"/>
<feature type="compositionally biased region" description="Polar residues" evidence="1">
    <location>
        <begin position="399"/>
        <end position="412"/>
    </location>
</feature>
<dbReference type="InterPro" id="IPR051092">
    <property type="entry name" value="FYVE_RhoGEF_PH"/>
</dbReference>
<evidence type="ECO:0000259" key="2">
    <source>
        <dbReference type="PROSITE" id="PS50010"/>
    </source>
</evidence>
<dbReference type="InterPro" id="IPR001849">
    <property type="entry name" value="PH_domain"/>
</dbReference>
<feature type="region of interest" description="Disordered" evidence="1">
    <location>
        <begin position="399"/>
        <end position="446"/>
    </location>
</feature>
<dbReference type="SUPFAM" id="SSF48065">
    <property type="entry name" value="DBL homology domain (DH-domain)"/>
    <property type="match status" value="1"/>
</dbReference>
<dbReference type="PANTHER" id="PTHR12673">
    <property type="entry name" value="FACIOGENITAL DYSPLASIA PROTEIN"/>
    <property type="match status" value="1"/>
</dbReference>
<sequence>MSHTPSLLDSIRRTIEERNLFSARSRLKFVSALHSADYGTKGPLDKGSRNFGSPLSSKATAETRLNRLRNKVIQEIVKTEEIYVNQLKIIQNEFMEDSNIKLTFTKREFNAIFSNIPILLEVNERLLKELKTPESCSTSSSRYDGNDMDSLPSIQSVADAFLNYAPYLKLYSTYASGFQQSHELLLRVLGQNPQLRSVVKTKEEKLNNTLQSYLITPIQRIPRYKLLLQQLISYVSSADREDPTSKAILDSIKRLDQVAQHMNEMIRQHENSCKLIEISTWLGKNYHGTLVEPGRYFIKSGTVLKVPSSTLQQSLTGNNQIYLILLSDQLVSCKIKSEIGTKGSLQPILVLPLKKCIASFVDIYAEVTCEGEILKFTLMEPDDLQDWVTAINDSSRALKTRSATLKKPSSNAKPLRKEQIKDIVKRKKRGVKRGRSEESPAPTPGKLRRFMNISERLDQMVEYFSPTKSSSTSSKRFADVSISSPICHTPGRMEMETIPEQSSGWYGENDENEYDLQKLRLMSVSRYPQTTCSIL</sequence>
<dbReference type="SMART" id="SM00325">
    <property type="entry name" value="RhoGEF"/>
    <property type="match status" value="1"/>
</dbReference>
<dbReference type="PANTHER" id="PTHR12673:SF159">
    <property type="entry name" value="LD03170P"/>
    <property type="match status" value="1"/>
</dbReference>
<dbReference type="Proteomes" id="UP001642540">
    <property type="component" value="Unassembled WGS sequence"/>
</dbReference>
<dbReference type="CDD" id="cd00160">
    <property type="entry name" value="RhoGEF"/>
    <property type="match status" value="1"/>
</dbReference>
<dbReference type="SUPFAM" id="SSF50729">
    <property type="entry name" value="PH domain-like"/>
    <property type="match status" value="1"/>
</dbReference>
<feature type="domain" description="DH" evidence="2">
    <location>
        <begin position="68"/>
        <end position="265"/>
    </location>
</feature>
<dbReference type="PROSITE" id="PS50010">
    <property type="entry name" value="DH_2"/>
    <property type="match status" value="1"/>
</dbReference>
<protein>
    <recommendedName>
        <fullName evidence="2">DH domain-containing protein</fullName>
    </recommendedName>
</protein>
<evidence type="ECO:0000313" key="4">
    <source>
        <dbReference type="Proteomes" id="UP001642540"/>
    </source>
</evidence>
<accession>A0ABP1PVW8</accession>
<feature type="compositionally biased region" description="Basic residues" evidence="1">
    <location>
        <begin position="424"/>
        <end position="433"/>
    </location>
</feature>
<name>A0ABP1PVW8_9HEXA</name>
<dbReference type="SMART" id="SM00233">
    <property type="entry name" value="PH"/>
    <property type="match status" value="1"/>
</dbReference>